<evidence type="ECO:0000259" key="1">
    <source>
        <dbReference type="Pfam" id="PF04909"/>
    </source>
</evidence>
<dbReference type="InterPro" id="IPR052358">
    <property type="entry name" value="Aro_Compnd_Degr_Hydrolases"/>
</dbReference>
<dbReference type="RefSeq" id="WP_269128343.1">
    <property type="nucleotide sequence ID" value="NZ_CP114058.1"/>
</dbReference>
<dbReference type="Proteomes" id="UP001164712">
    <property type="component" value="Chromosome"/>
</dbReference>
<protein>
    <submittedName>
        <fullName evidence="2">Amidohydrolase family protein</fullName>
    </submittedName>
</protein>
<dbReference type="SUPFAM" id="SSF51556">
    <property type="entry name" value="Metallo-dependent hydrolases"/>
    <property type="match status" value="1"/>
</dbReference>
<dbReference type="Pfam" id="PF04909">
    <property type="entry name" value="Amidohydro_2"/>
    <property type="match status" value="1"/>
</dbReference>
<proteinExistence type="predicted"/>
<dbReference type="EMBL" id="CP114058">
    <property type="protein sequence ID" value="WAT03035.1"/>
    <property type="molecule type" value="Genomic_DNA"/>
</dbReference>
<dbReference type="InterPro" id="IPR006680">
    <property type="entry name" value="Amidohydro-rel"/>
</dbReference>
<dbReference type="Gene3D" id="3.20.20.140">
    <property type="entry name" value="Metal-dependent hydrolases"/>
    <property type="match status" value="1"/>
</dbReference>
<dbReference type="PANTHER" id="PTHR35563">
    <property type="entry name" value="BARREL METAL-DEPENDENT HYDROLASE, PUTATIVE (AFU_ORTHOLOGUE AFUA_1G16240)-RELATED"/>
    <property type="match status" value="1"/>
</dbReference>
<feature type="domain" description="Amidohydrolase-related" evidence="1">
    <location>
        <begin position="2"/>
        <end position="259"/>
    </location>
</feature>
<sequence length="269" mass="29476">MYDARFPTVPGATLTPPPATVSDYRLLQHRLGTTRNVIVTPSAYGTDNRCLLDALQQMGSQSRGIAVINSQVTDKELETLHRHGVRGIRVLFGRTNPVTPEEIEPLAARIKPLGWQMQFYMPAAQLASLADRLVKLPTPIVIDHMGHIPQPEGENSQAYKAMRRILDSGNGWVKLSGAYMDTKIGPPHYPDTSAIARSFIAAAPERVVWGSNWPHPAAQAGETPLPDDMNLFNLLAEWAPNDSLRAKILVDNPEALFGFNADTRAVAAV</sequence>
<reference evidence="2" key="1">
    <citation type="submission" date="2022-12" db="EMBL/GenBank/DDBJ databases">
        <title>Complete genome sequence of an Australian strain of Rouxiella badensis DAR84756 and resolution of the R. badensis DSM100043 and R. chamberiensis DSM28324 genomes.</title>
        <authorList>
            <person name="Paul S."/>
            <person name="Anderson P.J."/>
            <person name="Maynard G."/>
            <person name="Dyall-Smith M."/>
            <person name="Kudinha T."/>
        </authorList>
    </citation>
    <scope>NUCLEOTIDE SEQUENCE</scope>
    <source>
        <strain evidence="2">DSM 28324</strain>
    </source>
</reference>
<dbReference type="InterPro" id="IPR032466">
    <property type="entry name" value="Metal_Hydrolase"/>
</dbReference>
<evidence type="ECO:0000313" key="3">
    <source>
        <dbReference type="Proteomes" id="UP001164712"/>
    </source>
</evidence>
<accession>A0ABY7HUD7</accession>
<name>A0ABY7HUD7_9GAMM</name>
<gene>
    <name evidence="2" type="ORF">O1V66_08700</name>
</gene>
<organism evidence="2 3">
    <name type="scientific">Rouxiella chamberiensis</name>
    <dbReference type="NCBI Taxonomy" id="1513468"/>
    <lineage>
        <taxon>Bacteria</taxon>
        <taxon>Pseudomonadati</taxon>
        <taxon>Pseudomonadota</taxon>
        <taxon>Gammaproteobacteria</taxon>
        <taxon>Enterobacterales</taxon>
        <taxon>Yersiniaceae</taxon>
        <taxon>Rouxiella</taxon>
    </lineage>
</organism>
<dbReference type="PANTHER" id="PTHR35563:SF2">
    <property type="entry name" value="BARREL METAL-DEPENDENT HYDROLASE, PUTATIVE (AFU_ORTHOLOGUE AFUA_1G16240)-RELATED"/>
    <property type="match status" value="1"/>
</dbReference>
<keyword evidence="3" id="KW-1185">Reference proteome</keyword>
<evidence type="ECO:0000313" key="2">
    <source>
        <dbReference type="EMBL" id="WAT03035.1"/>
    </source>
</evidence>